<dbReference type="EMBL" id="BQNB010014348">
    <property type="protein sequence ID" value="GJT27100.1"/>
    <property type="molecule type" value="Genomic_DNA"/>
</dbReference>
<evidence type="ECO:0000313" key="2">
    <source>
        <dbReference type="EMBL" id="GJT27100.1"/>
    </source>
</evidence>
<accession>A0ABQ5CK80</accession>
<keyword evidence="2" id="KW-0808">Transferase</keyword>
<reference evidence="2" key="1">
    <citation type="journal article" date="2022" name="Int. J. Mol. Sci.">
        <title>Draft Genome of Tanacetum Coccineum: Genomic Comparison of Closely Related Tanacetum-Family Plants.</title>
        <authorList>
            <person name="Yamashiro T."/>
            <person name="Shiraishi A."/>
            <person name="Nakayama K."/>
            <person name="Satake H."/>
        </authorList>
    </citation>
    <scope>NUCLEOTIDE SEQUENCE</scope>
</reference>
<proteinExistence type="predicted"/>
<dbReference type="PANTHER" id="PTHR36617">
    <property type="entry name" value="PROTEIN, PUTATIVE-RELATED"/>
    <property type="match status" value="1"/>
</dbReference>
<dbReference type="Pfam" id="PF13966">
    <property type="entry name" value="zf-RVT"/>
    <property type="match status" value="1"/>
</dbReference>
<feature type="domain" description="Reverse transcriptase zinc-binding" evidence="1">
    <location>
        <begin position="114"/>
        <end position="181"/>
    </location>
</feature>
<keyword evidence="2" id="KW-0548">Nucleotidyltransferase</keyword>
<evidence type="ECO:0000313" key="3">
    <source>
        <dbReference type="Proteomes" id="UP001151760"/>
    </source>
</evidence>
<evidence type="ECO:0000259" key="1">
    <source>
        <dbReference type="Pfam" id="PF13966"/>
    </source>
</evidence>
<comment type="caution">
    <text evidence="2">The sequence shown here is derived from an EMBL/GenBank/DDBJ whole genome shotgun (WGS) entry which is preliminary data.</text>
</comment>
<dbReference type="InterPro" id="IPR026960">
    <property type="entry name" value="RVT-Znf"/>
</dbReference>
<reference evidence="2" key="2">
    <citation type="submission" date="2022-01" db="EMBL/GenBank/DDBJ databases">
        <authorList>
            <person name="Yamashiro T."/>
            <person name="Shiraishi A."/>
            <person name="Satake H."/>
            <person name="Nakayama K."/>
        </authorList>
    </citation>
    <scope>NUCLEOTIDE SEQUENCE</scope>
</reference>
<dbReference type="GO" id="GO:0003964">
    <property type="term" value="F:RNA-directed DNA polymerase activity"/>
    <property type="evidence" value="ECO:0007669"/>
    <property type="project" value="UniProtKB-KW"/>
</dbReference>
<name>A0ABQ5CK80_9ASTR</name>
<dbReference type="Proteomes" id="UP001151760">
    <property type="component" value="Unassembled WGS sequence"/>
</dbReference>
<protein>
    <submittedName>
        <fullName evidence="2">RNA-directed DNA polymerase, eukaryota, reverse transcriptase zinc-binding domain protein</fullName>
    </submittedName>
</protein>
<sequence length="283" mass="33358">MKKDLGNGLSTMFWEEVWLEGCKLKDRFPRAYALDTCRLITVGHKLSHLSLTESFRRIPRDGIEKTQVDNLKALLLTVSLNDSQDKWNWDKSKSGIYSVASARMVIDSQFLPKGDLETKWIRYVPIKVNILAWKVMTNSLPTRFNISRRGIDIESLSCVNCDTGVETLNHLFFSCDMAKRVSQLIARWWDVPHIDIDSYGNWRSWIDNIKMPKSNKSMLEGVFYVTWWLLWNFRNKKIFEGHNNKKVTFFDEVICNSFYWCRYRSKKSFSRDEWIKNPSLISL</sequence>
<dbReference type="PANTHER" id="PTHR36617:SF15">
    <property type="entry name" value="REVERSE TRANSCRIPTASE ZINC-BINDING DOMAIN-CONTAINING PROTEIN"/>
    <property type="match status" value="1"/>
</dbReference>
<keyword evidence="2" id="KW-0695">RNA-directed DNA polymerase</keyword>
<organism evidence="2 3">
    <name type="scientific">Tanacetum coccineum</name>
    <dbReference type="NCBI Taxonomy" id="301880"/>
    <lineage>
        <taxon>Eukaryota</taxon>
        <taxon>Viridiplantae</taxon>
        <taxon>Streptophyta</taxon>
        <taxon>Embryophyta</taxon>
        <taxon>Tracheophyta</taxon>
        <taxon>Spermatophyta</taxon>
        <taxon>Magnoliopsida</taxon>
        <taxon>eudicotyledons</taxon>
        <taxon>Gunneridae</taxon>
        <taxon>Pentapetalae</taxon>
        <taxon>asterids</taxon>
        <taxon>campanulids</taxon>
        <taxon>Asterales</taxon>
        <taxon>Asteraceae</taxon>
        <taxon>Asteroideae</taxon>
        <taxon>Anthemideae</taxon>
        <taxon>Anthemidinae</taxon>
        <taxon>Tanacetum</taxon>
    </lineage>
</organism>
<keyword evidence="3" id="KW-1185">Reference proteome</keyword>
<gene>
    <name evidence="2" type="ORF">Tco_0907375</name>
</gene>